<feature type="domain" description="DUF3616" evidence="1">
    <location>
        <begin position="24"/>
        <end position="354"/>
    </location>
</feature>
<name>A0A6H1TZY9_9CYAN</name>
<dbReference type="RefSeq" id="WP_168569908.1">
    <property type="nucleotide sequence ID" value="NZ_CP051167.1"/>
</dbReference>
<reference evidence="2 3" key="1">
    <citation type="submission" date="2020-04" db="EMBL/GenBank/DDBJ databases">
        <authorList>
            <person name="Basu S."/>
            <person name="Maruthanayagam V."/>
            <person name="Chakraborty S."/>
            <person name="Pramanik A."/>
            <person name="Mukherjee J."/>
            <person name="Brink B."/>
        </authorList>
    </citation>
    <scope>NUCLEOTIDE SEQUENCE [LARGE SCALE GENOMIC DNA]</scope>
    <source>
        <strain evidence="2 3">AP17</strain>
    </source>
</reference>
<organism evidence="2 3">
    <name type="scientific">Oxynema aestuarii AP17</name>
    <dbReference type="NCBI Taxonomy" id="2064643"/>
    <lineage>
        <taxon>Bacteria</taxon>
        <taxon>Bacillati</taxon>
        <taxon>Cyanobacteriota</taxon>
        <taxon>Cyanophyceae</taxon>
        <taxon>Oscillatoriophycideae</taxon>
        <taxon>Oscillatoriales</taxon>
        <taxon>Oscillatoriaceae</taxon>
        <taxon>Oxynema</taxon>
        <taxon>Oxynema aestuarii</taxon>
    </lineage>
</organism>
<protein>
    <submittedName>
        <fullName evidence="2">DUF3616 domain-containing protein</fullName>
    </submittedName>
</protein>
<evidence type="ECO:0000313" key="3">
    <source>
        <dbReference type="Proteomes" id="UP000500857"/>
    </source>
</evidence>
<proteinExistence type="predicted"/>
<sequence>MTSSFLLARLLFQFANEADDLIADLSAVTLSPDGSLWIASDELTSLDRLSRLDSCTFGDRRQFPLTQYLDRVNAEQEIDIEGLDYHRSYLWFTGSHSSKRKKPKGKSRKKDLDRLTRIETEENRYLLGRIPISRGELFKVHPGQTDAECYELTAACLSSEDTDRLLLDALKTDDHLGLFVTAGIPSKENGLDIEGLAVRDRRLFLGLRGPVLRGWAVILELEVNDTEPGILTLNTFDKTDRPYRKHFVNLNGNGIRDLCFDGDDLLILSGPTMDCEGLMKVFRLKDALDAKKDMFSDRDSGDLEEVFDLPFHFGQDRAEGLAVFSGFEGEKSLLVVYDSPNPERIVGGRSIVMDVFKL</sequence>
<evidence type="ECO:0000313" key="2">
    <source>
        <dbReference type="EMBL" id="QIZ71756.1"/>
    </source>
</evidence>
<evidence type="ECO:0000259" key="1">
    <source>
        <dbReference type="Pfam" id="PF12275"/>
    </source>
</evidence>
<dbReference type="Pfam" id="PF12275">
    <property type="entry name" value="DUF3616"/>
    <property type="match status" value="1"/>
</dbReference>
<dbReference type="AlphaFoldDB" id="A0A6H1TZY9"/>
<dbReference type="Proteomes" id="UP000500857">
    <property type="component" value="Chromosome"/>
</dbReference>
<dbReference type="EMBL" id="CP051167">
    <property type="protein sequence ID" value="QIZ71756.1"/>
    <property type="molecule type" value="Genomic_DNA"/>
</dbReference>
<keyword evidence="3" id="KW-1185">Reference proteome</keyword>
<gene>
    <name evidence="2" type="ORF">HCG48_15140</name>
</gene>
<accession>A0A6H1TZY9</accession>
<dbReference type="InterPro" id="IPR022060">
    <property type="entry name" value="DUF3616"/>
</dbReference>
<dbReference type="KEGG" id="oxy:HCG48_15140"/>